<feature type="region of interest" description="Disordered" evidence="1">
    <location>
        <begin position="151"/>
        <end position="178"/>
    </location>
</feature>
<reference evidence="3 4" key="1">
    <citation type="submission" date="2021-01" db="EMBL/GenBank/DDBJ databases">
        <title>Paenibacillus sp.nov. isolated from the rhizosphere soil of tomato plant.</title>
        <authorList>
            <person name="Thin K.K."/>
            <person name="Zhang X."/>
            <person name="He S."/>
        </authorList>
    </citation>
    <scope>NUCLEOTIDE SEQUENCE [LARGE SCALE GENOMIC DNA]</scope>
    <source>
        <strain evidence="3 4">DXFW5</strain>
    </source>
</reference>
<dbReference type="EMBL" id="JADCNN020000004">
    <property type="protein sequence ID" value="MBM6995136.1"/>
    <property type="molecule type" value="Genomic_DNA"/>
</dbReference>
<feature type="chain" id="PRO_5047093318" evidence="2">
    <location>
        <begin position="35"/>
        <end position="178"/>
    </location>
</feature>
<proteinExistence type="predicted"/>
<sequence>MSMFMENLKPIAGKLTLALLIAAGSTATAGSVYAETGAPADQPPQANPTPSQMEANHRHPHGHFRGGHIVKDTAEMLGIEPKALVGQLKQGKTLLQIVQAQKGWSEAEYLKKLTETANRNIDQALAEGKIDKEKADRIKSKLPDKLKKVINRSWKDREPGQPTADYQNNQVNWSHLPH</sequence>
<dbReference type="Gene3D" id="1.20.58.110">
    <property type="entry name" value="Ribosomal protein S20"/>
    <property type="match status" value="1"/>
</dbReference>
<keyword evidence="2" id="KW-0732">Signal</keyword>
<feature type="region of interest" description="Disordered" evidence="1">
    <location>
        <begin position="35"/>
        <end position="63"/>
    </location>
</feature>
<dbReference type="Proteomes" id="UP001516620">
    <property type="component" value="Unassembled WGS sequence"/>
</dbReference>
<evidence type="ECO:0000313" key="4">
    <source>
        <dbReference type="Proteomes" id="UP001516620"/>
    </source>
</evidence>
<protein>
    <submittedName>
        <fullName evidence="3">Uncharacterized protein</fullName>
    </submittedName>
</protein>
<evidence type="ECO:0000313" key="3">
    <source>
        <dbReference type="EMBL" id="MBM6995136.1"/>
    </source>
</evidence>
<evidence type="ECO:0000256" key="2">
    <source>
        <dbReference type="SAM" id="SignalP"/>
    </source>
</evidence>
<evidence type="ECO:0000256" key="1">
    <source>
        <dbReference type="SAM" id="MobiDB-lite"/>
    </source>
</evidence>
<dbReference type="RefSeq" id="WP_193415173.1">
    <property type="nucleotide sequence ID" value="NZ_JADCNN020000004.1"/>
</dbReference>
<comment type="caution">
    <text evidence="3">The sequence shown here is derived from an EMBL/GenBank/DDBJ whole genome shotgun (WGS) entry which is preliminary data.</text>
</comment>
<dbReference type="SUPFAM" id="SSF46992">
    <property type="entry name" value="Ribosomal protein S20"/>
    <property type="match status" value="1"/>
</dbReference>
<accession>A0ABS2H5J8</accession>
<feature type="signal peptide" evidence="2">
    <location>
        <begin position="1"/>
        <end position="34"/>
    </location>
</feature>
<name>A0ABS2H5J8_9BACL</name>
<dbReference type="InterPro" id="IPR036510">
    <property type="entry name" value="Ribosomal_bS20_sf"/>
</dbReference>
<keyword evidence="4" id="KW-1185">Reference proteome</keyword>
<feature type="compositionally biased region" description="Polar residues" evidence="1">
    <location>
        <begin position="164"/>
        <end position="178"/>
    </location>
</feature>
<organism evidence="3 4">
    <name type="scientific">Paenibacillus rhizolycopersici</name>
    <dbReference type="NCBI Taxonomy" id="2780073"/>
    <lineage>
        <taxon>Bacteria</taxon>
        <taxon>Bacillati</taxon>
        <taxon>Bacillota</taxon>
        <taxon>Bacilli</taxon>
        <taxon>Bacillales</taxon>
        <taxon>Paenibacillaceae</taxon>
        <taxon>Paenibacillus</taxon>
    </lineage>
</organism>
<gene>
    <name evidence="3" type="ORF">IM700_005610</name>
</gene>